<organism evidence="1 2">
    <name type="scientific">Panagrolaimus sp. PS1159</name>
    <dbReference type="NCBI Taxonomy" id="55785"/>
    <lineage>
        <taxon>Eukaryota</taxon>
        <taxon>Metazoa</taxon>
        <taxon>Ecdysozoa</taxon>
        <taxon>Nematoda</taxon>
        <taxon>Chromadorea</taxon>
        <taxon>Rhabditida</taxon>
        <taxon>Tylenchina</taxon>
        <taxon>Panagrolaimomorpha</taxon>
        <taxon>Panagrolaimoidea</taxon>
        <taxon>Panagrolaimidae</taxon>
        <taxon>Panagrolaimus</taxon>
    </lineage>
</organism>
<sequence length="449" mass="51117">MSKTVKENESDGLVSDETEEMAQVAAMEGLEPDGELAFAETEEMAKIIKVNEYDGLVSDETEEMAQVATMEGLEPGGELASTETEEMPKTVKQNESNGLVSDETEEAAQKRKALKRKRHSCKCGKDKRDSLAYCFGPNCPYEWVHFSCAGIKVLPVPFFCCDTCRDEDLALAKYNEEIEKQERALEITALDDYEYCTCRKQLGGEMVKCDRIRCDIEWYHCECVNLTKIPKGKWVCPNCKAFSAARKKATQEAFEILKEAEIDLTGVPCSEITAEDVADAKRMEIELRSRRNEARINGVKLVMTCEHLLKLARSSIHGRGIFAIKSIPKNACLIEYVGTLIHQTEADRYEKQYREEGITSIYFFTASNDLVIDATKFGNNARYINHSCRPNVYSKQHDVDGQKKIFFHAKRHIEAGEELTIDYNFEYDPLQPRIRCECRRPGCRKYLDL</sequence>
<protein>
    <submittedName>
        <fullName evidence="2">Histone-lysine N-methyltransferase</fullName>
    </submittedName>
</protein>
<proteinExistence type="predicted"/>
<evidence type="ECO:0000313" key="1">
    <source>
        <dbReference type="Proteomes" id="UP000887580"/>
    </source>
</evidence>
<dbReference type="WBParaSite" id="PS1159_v2.g11239.t1">
    <property type="protein sequence ID" value="PS1159_v2.g11239.t1"/>
    <property type="gene ID" value="PS1159_v2.g11239"/>
</dbReference>
<accession>A0AC35EW43</accession>
<name>A0AC35EW43_9BILA</name>
<reference evidence="2" key="1">
    <citation type="submission" date="2022-11" db="UniProtKB">
        <authorList>
            <consortium name="WormBaseParasite"/>
        </authorList>
    </citation>
    <scope>IDENTIFICATION</scope>
</reference>
<dbReference type="Proteomes" id="UP000887580">
    <property type="component" value="Unplaced"/>
</dbReference>
<evidence type="ECO:0000313" key="2">
    <source>
        <dbReference type="WBParaSite" id="PS1159_v2.g11239.t1"/>
    </source>
</evidence>